<evidence type="ECO:0000256" key="1">
    <source>
        <dbReference type="SAM" id="MobiDB-lite"/>
    </source>
</evidence>
<sequence length="269" mass="28626">MKTIKLFVYALVVCMSFVSVAEAKGRSGSFKTGFSSQKRAAPKPAPSTYQAPPTNTQAKNTAFGSFGASNPKLDQKVANVPQSQMSKDLSATAAQSNALKTADARTKTNANGMNNATNSESGWFRSGNQNATTQKPNAVAGGATNSQPTRYQPAPQHNSGQQSSGLLPGLIGFMIGNSLAQQHANTAHVQQPNQNAGTDTGAINSTTADGVAIQPTQDVPVVETESFFVKLLRFALWIAMISGVVWLVRKFMNFRSRNLHQAANYSLRS</sequence>
<keyword evidence="2" id="KW-0812">Transmembrane</keyword>
<feature type="compositionally biased region" description="Polar residues" evidence="1">
    <location>
        <begin position="47"/>
        <end position="63"/>
    </location>
</feature>
<dbReference type="EMBL" id="BMYZ01000004">
    <property type="protein sequence ID" value="GGY86535.1"/>
    <property type="molecule type" value="Genomic_DNA"/>
</dbReference>
<feature type="compositionally biased region" description="Polar residues" evidence="1">
    <location>
        <begin position="143"/>
        <end position="163"/>
    </location>
</feature>
<evidence type="ECO:0000256" key="3">
    <source>
        <dbReference type="SAM" id="SignalP"/>
    </source>
</evidence>
<feature type="signal peptide" evidence="3">
    <location>
        <begin position="1"/>
        <end position="21"/>
    </location>
</feature>
<organism evidence="4 5">
    <name type="scientific">Cellvibrio zantedeschiae</name>
    <dbReference type="NCBI Taxonomy" id="1237077"/>
    <lineage>
        <taxon>Bacteria</taxon>
        <taxon>Pseudomonadati</taxon>
        <taxon>Pseudomonadota</taxon>
        <taxon>Gammaproteobacteria</taxon>
        <taxon>Cellvibrionales</taxon>
        <taxon>Cellvibrionaceae</taxon>
        <taxon>Cellvibrio</taxon>
    </lineage>
</organism>
<feature type="compositionally biased region" description="Polar residues" evidence="1">
    <location>
        <begin position="107"/>
        <end position="136"/>
    </location>
</feature>
<dbReference type="RefSeq" id="WP_189420934.1">
    <property type="nucleotide sequence ID" value="NZ_BMYZ01000004.1"/>
</dbReference>
<keyword evidence="2" id="KW-0472">Membrane</keyword>
<accession>A0ABQ3BA25</accession>
<comment type="caution">
    <text evidence="4">The sequence shown here is derived from an EMBL/GenBank/DDBJ whole genome shotgun (WGS) entry which is preliminary data.</text>
</comment>
<evidence type="ECO:0000256" key="2">
    <source>
        <dbReference type="SAM" id="Phobius"/>
    </source>
</evidence>
<proteinExistence type="predicted"/>
<feature type="compositionally biased region" description="Polar residues" evidence="1">
    <location>
        <begin position="29"/>
        <end position="38"/>
    </location>
</feature>
<keyword evidence="5" id="KW-1185">Reference proteome</keyword>
<keyword evidence="3" id="KW-0732">Signal</keyword>
<keyword evidence="2" id="KW-1133">Transmembrane helix</keyword>
<reference evidence="5" key="1">
    <citation type="journal article" date="2019" name="Int. J. Syst. Evol. Microbiol.">
        <title>The Global Catalogue of Microorganisms (GCM) 10K type strain sequencing project: providing services to taxonomists for standard genome sequencing and annotation.</title>
        <authorList>
            <consortium name="The Broad Institute Genomics Platform"/>
            <consortium name="The Broad Institute Genome Sequencing Center for Infectious Disease"/>
            <person name="Wu L."/>
            <person name="Ma J."/>
        </authorList>
    </citation>
    <scope>NUCLEOTIDE SEQUENCE [LARGE SCALE GENOMIC DNA]</scope>
    <source>
        <strain evidence="5">KCTC 32239</strain>
    </source>
</reference>
<feature type="transmembrane region" description="Helical" evidence="2">
    <location>
        <begin position="227"/>
        <end position="248"/>
    </location>
</feature>
<protein>
    <submittedName>
        <fullName evidence="4">Uncharacterized protein</fullName>
    </submittedName>
</protein>
<evidence type="ECO:0000313" key="5">
    <source>
        <dbReference type="Proteomes" id="UP000619761"/>
    </source>
</evidence>
<feature type="region of interest" description="Disordered" evidence="1">
    <location>
        <begin position="184"/>
        <end position="203"/>
    </location>
</feature>
<feature type="chain" id="PRO_5045873629" evidence="3">
    <location>
        <begin position="22"/>
        <end position="269"/>
    </location>
</feature>
<dbReference type="Proteomes" id="UP000619761">
    <property type="component" value="Unassembled WGS sequence"/>
</dbReference>
<name>A0ABQ3BA25_9GAMM</name>
<gene>
    <name evidence="4" type="ORF">GCM10011613_34600</name>
</gene>
<feature type="region of interest" description="Disordered" evidence="1">
    <location>
        <begin position="27"/>
        <end position="163"/>
    </location>
</feature>
<evidence type="ECO:0000313" key="4">
    <source>
        <dbReference type="EMBL" id="GGY86535.1"/>
    </source>
</evidence>
<feature type="compositionally biased region" description="Polar residues" evidence="1">
    <location>
        <begin position="80"/>
        <end position="99"/>
    </location>
</feature>